<proteinExistence type="predicted"/>
<sequence length="452" mass="51443">MVPSSWRPARNPMESQQARPAVPVLLSTDPPLPSVGSHPPKRILQTTPYPKRARKTARTENGLTRSSQNQVSLQDISERTWNMRGASFSQGRDSSGLSQPEKAGVALPTSDSIAMSQPSQSPREHSVPVHSFSEREPDPDSQTIESGTPQIRQQYTQDWLFTDYNELQESGLARPKSAIHTHSSDHIRASPSDVEAFKEMTLCARQQFIATLDNKNVVWPVEQAFPGILANRPLYKNRVTRVRALYSTWKNKSLDLALRKFNSWILTLSPRQMQKIRNSTDFVLVYQAIASQFEFSWVFDVFPWAQQVLSIDDCSDLARDWLKYITTQLMTSTYFASANEQYSMNATNAPAPNKWSRYNVLGLFDGLHDCKRFRGRLSIRDFPRRSTPVVPMRRARLHIDVNEILEGDPFTVHTTERPLLDDSDISYTDDEAAVTASRTAWQSHEKTGEEER</sequence>
<name>A0ACD1IWG8_9EURO</name>
<dbReference type="EMBL" id="KZ824535">
    <property type="protein sequence ID" value="RAK94551.1"/>
    <property type="molecule type" value="Genomic_DNA"/>
</dbReference>
<reference evidence="1" key="1">
    <citation type="submission" date="2018-02" db="EMBL/GenBank/DDBJ databases">
        <title>The genomes of Aspergillus section Nigri reveals drivers in fungal speciation.</title>
        <authorList>
            <consortium name="DOE Joint Genome Institute"/>
            <person name="Vesth T.C."/>
            <person name="Nybo J."/>
            <person name="Theobald S."/>
            <person name="Brandl J."/>
            <person name="Frisvad J.C."/>
            <person name="Nielsen K.F."/>
            <person name="Lyhne E.K."/>
            <person name="Kogle M.E."/>
            <person name="Kuo A."/>
            <person name="Riley R."/>
            <person name="Clum A."/>
            <person name="Nolan M."/>
            <person name="Lipzen A."/>
            <person name="Salamov A."/>
            <person name="Henrissat B."/>
            <person name="Wiebenga A."/>
            <person name="De vries R.P."/>
            <person name="Grigoriev I.V."/>
            <person name="Mortensen U.H."/>
            <person name="Andersen M.R."/>
            <person name="Baker S.E."/>
        </authorList>
    </citation>
    <scope>NUCLEOTIDE SEQUENCE</scope>
    <source>
        <strain evidence="1">CBS 115574</strain>
    </source>
</reference>
<keyword evidence="2" id="KW-1185">Reference proteome</keyword>
<gene>
    <name evidence="1" type="ORF">BO79DRAFT_283827</name>
</gene>
<accession>A0ACD1IWG8</accession>
<evidence type="ECO:0000313" key="1">
    <source>
        <dbReference type="EMBL" id="RAK94551.1"/>
    </source>
</evidence>
<evidence type="ECO:0000313" key="2">
    <source>
        <dbReference type="Proteomes" id="UP000249748"/>
    </source>
</evidence>
<organism evidence="1 2">
    <name type="scientific">Aspergillus costaricaensis CBS 115574</name>
    <dbReference type="NCBI Taxonomy" id="1448317"/>
    <lineage>
        <taxon>Eukaryota</taxon>
        <taxon>Fungi</taxon>
        <taxon>Dikarya</taxon>
        <taxon>Ascomycota</taxon>
        <taxon>Pezizomycotina</taxon>
        <taxon>Eurotiomycetes</taxon>
        <taxon>Eurotiomycetidae</taxon>
        <taxon>Eurotiales</taxon>
        <taxon>Aspergillaceae</taxon>
        <taxon>Aspergillus</taxon>
        <taxon>Aspergillus subgen. Circumdati</taxon>
    </lineage>
</organism>
<dbReference type="Proteomes" id="UP000249748">
    <property type="component" value="Unassembled WGS sequence"/>
</dbReference>
<protein>
    <submittedName>
        <fullName evidence="1">Uncharacterized protein</fullName>
    </submittedName>
</protein>